<dbReference type="WBParaSite" id="ALUE_0000508401-mRNA-1">
    <property type="protein sequence ID" value="ALUE_0000508401-mRNA-1"/>
    <property type="gene ID" value="ALUE_0000508401"/>
</dbReference>
<dbReference type="Proteomes" id="UP000036681">
    <property type="component" value="Unplaced"/>
</dbReference>
<keyword evidence="1" id="KW-1185">Reference proteome</keyword>
<dbReference type="AlphaFoldDB" id="A0A0M3HRU0"/>
<organism evidence="1 2">
    <name type="scientific">Ascaris lumbricoides</name>
    <name type="common">Giant roundworm</name>
    <dbReference type="NCBI Taxonomy" id="6252"/>
    <lineage>
        <taxon>Eukaryota</taxon>
        <taxon>Metazoa</taxon>
        <taxon>Ecdysozoa</taxon>
        <taxon>Nematoda</taxon>
        <taxon>Chromadorea</taxon>
        <taxon>Rhabditida</taxon>
        <taxon>Spirurina</taxon>
        <taxon>Ascaridomorpha</taxon>
        <taxon>Ascaridoidea</taxon>
        <taxon>Ascarididae</taxon>
        <taxon>Ascaris</taxon>
    </lineage>
</organism>
<reference evidence="2" key="1">
    <citation type="submission" date="2017-02" db="UniProtKB">
        <authorList>
            <consortium name="WormBaseParasite"/>
        </authorList>
    </citation>
    <scope>IDENTIFICATION</scope>
</reference>
<accession>A0A0M3HRU0</accession>
<protein>
    <submittedName>
        <fullName evidence="2">BLOC-1-related complex subunit 7</fullName>
    </submittedName>
</protein>
<proteinExistence type="predicted"/>
<name>A0A0M3HRU0_ASCLU</name>
<evidence type="ECO:0000313" key="1">
    <source>
        <dbReference type="Proteomes" id="UP000036681"/>
    </source>
</evidence>
<evidence type="ECO:0000313" key="2">
    <source>
        <dbReference type="WBParaSite" id="ALUE_0000508401-mRNA-1"/>
    </source>
</evidence>
<sequence>MSVLSFRISSFLIQIEEAAARLTVTDDQAGVVSALCSHSLEQVRLCAPNQLTESILEEMEYLQS</sequence>